<dbReference type="SUPFAM" id="SSF52080">
    <property type="entry name" value="Ribosomal proteins L15p and L18e"/>
    <property type="match status" value="1"/>
</dbReference>
<dbReference type="GO" id="GO:0003735">
    <property type="term" value="F:structural constituent of ribosome"/>
    <property type="evidence" value="ECO:0007669"/>
    <property type="project" value="InterPro"/>
</dbReference>
<keyword evidence="3 4" id="KW-0687">Ribonucleoprotein</keyword>
<dbReference type="InterPro" id="IPR021131">
    <property type="entry name" value="Ribosomal_uL15/eL18"/>
</dbReference>
<dbReference type="PROSITE" id="PS00475">
    <property type="entry name" value="RIBOSOMAL_L15"/>
    <property type="match status" value="1"/>
</dbReference>
<comment type="function">
    <text evidence="4">Binds to the 23S rRNA.</text>
</comment>
<evidence type="ECO:0000256" key="4">
    <source>
        <dbReference type="HAMAP-Rule" id="MF_01341"/>
    </source>
</evidence>
<dbReference type="AlphaFoldDB" id="A0A1F7FD74"/>
<evidence type="ECO:0000256" key="3">
    <source>
        <dbReference type="ARBA" id="ARBA00023274"/>
    </source>
</evidence>
<dbReference type="Proteomes" id="UP000179243">
    <property type="component" value="Unassembled WGS sequence"/>
</dbReference>
<keyword evidence="4" id="KW-0694">RNA-binding</keyword>
<dbReference type="InterPro" id="IPR005749">
    <property type="entry name" value="Ribosomal_uL15_bac-type"/>
</dbReference>
<evidence type="ECO:0000256" key="2">
    <source>
        <dbReference type="ARBA" id="ARBA00022980"/>
    </source>
</evidence>
<dbReference type="EMBL" id="MFYX01000067">
    <property type="protein sequence ID" value="OGK04624.1"/>
    <property type="molecule type" value="Genomic_DNA"/>
</dbReference>
<dbReference type="NCBIfam" id="TIGR01071">
    <property type="entry name" value="rplO_bact"/>
    <property type="match status" value="1"/>
</dbReference>
<dbReference type="InterPro" id="IPR030878">
    <property type="entry name" value="Ribosomal_uL15"/>
</dbReference>
<dbReference type="PANTHER" id="PTHR12934:SF11">
    <property type="entry name" value="LARGE RIBOSOMAL SUBUNIT PROTEIN UL15M"/>
    <property type="match status" value="1"/>
</dbReference>
<evidence type="ECO:0000256" key="1">
    <source>
        <dbReference type="ARBA" id="ARBA00007320"/>
    </source>
</evidence>
<gene>
    <name evidence="4" type="primary">rplO</name>
    <name evidence="8" type="ORF">A2519_20815</name>
</gene>
<dbReference type="InterPro" id="IPR001196">
    <property type="entry name" value="Ribosomal_uL15_CS"/>
</dbReference>
<dbReference type="Gene3D" id="3.100.10.10">
    <property type="match status" value="1"/>
</dbReference>
<feature type="region of interest" description="Disordered" evidence="6">
    <location>
        <begin position="1"/>
        <end position="58"/>
    </location>
</feature>
<comment type="caution">
    <text evidence="8">The sequence shown here is derived from an EMBL/GenBank/DDBJ whole genome shotgun (WGS) entry which is preliminary data.</text>
</comment>
<protein>
    <recommendedName>
        <fullName evidence="4">Large ribosomal subunit protein uL15</fullName>
    </recommendedName>
</protein>
<keyword evidence="2 4" id="KW-0689">Ribosomal protein</keyword>
<dbReference type="GO" id="GO:0006412">
    <property type="term" value="P:translation"/>
    <property type="evidence" value="ECO:0007669"/>
    <property type="project" value="UniProtKB-UniRule"/>
</dbReference>
<reference evidence="8 9" key="1">
    <citation type="journal article" date="2016" name="Nat. Commun.">
        <title>Thousands of microbial genomes shed light on interconnected biogeochemical processes in an aquifer system.</title>
        <authorList>
            <person name="Anantharaman K."/>
            <person name="Brown C.T."/>
            <person name="Hug L.A."/>
            <person name="Sharon I."/>
            <person name="Castelle C.J."/>
            <person name="Probst A.J."/>
            <person name="Thomas B.C."/>
            <person name="Singh A."/>
            <person name="Wilkins M.J."/>
            <person name="Karaoz U."/>
            <person name="Brodie E.L."/>
            <person name="Williams K.H."/>
            <person name="Hubbard S.S."/>
            <person name="Banfield J.F."/>
        </authorList>
    </citation>
    <scope>NUCLEOTIDE SEQUENCE [LARGE SCALE GENOMIC DNA]</scope>
</reference>
<evidence type="ECO:0000313" key="8">
    <source>
        <dbReference type="EMBL" id="OGK04624.1"/>
    </source>
</evidence>
<evidence type="ECO:0000313" key="9">
    <source>
        <dbReference type="Proteomes" id="UP000179243"/>
    </source>
</evidence>
<accession>A0A1F7FD74</accession>
<dbReference type="Pfam" id="PF00828">
    <property type="entry name" value="Ribosomal_L27A"/>
    <property type="match status" value="1"/>
</dbReference>
<dbReference type="HAMAP" id="MF_01341">
    <property type="entry name" value="Ribosomal_uL15"/>
    <property type="match status" value="1"/>
</dbReference>
<dbReference type="GO" id="GO:0022625">
    <property type="term" value="C:cytosolic large ribosomal subunit"/>
    <property type="evidence" value="ECO:0007669"/>
    <property type="project" value="TreeGrafter"/>
</dbReference>
<dbReference type="InterPro" id="IPR036227">
    <property type="entry name" value="Ribosomal_uL15/eL18_sf"/>
</dbReference>
<feature type="compositionally biased region" description="Basic residues" evidence="6">
    <location>
        <begin position="11"/>
        <end position="20"/>
    </location>
</feature>
<organism evidence="8 9">
    <name type="scientific">Candidatus Raymondbacteria bacterium RIFOXYD12_FULL_49_13</name>
    <dbReference type="NCBI Taxonomy" id="1817890"/>
    <lineage>
        <taxon>Bacteria</taxon>
        <taxon>Raymondiibacteriota</taxon>
    </lineage>
</organism>
<keyword evidence="4" id="KW-0699">rRNA-binding</keyword>
<name>A0A1F7FD74_UNCRA</name>
<proteinExistence type="inferred from homology"/>
<dbReference type="PANTHER" id="PTHR12934">
    <property type="entry name" value="50S RIBOSOMAL PROTEIN L15"/>
    <property type="match status" value="1"/>
</dbReference>
<evidence type="ECO:0000256" key="5">
    <source>
        <dbReference type="RuleBase" id="RU003888"/>
    </source>
</evidence>
<sequence>MYLSNLTRNKGAARKSKKIGRGSGSGHGCTACKGNNGANARSGARHKPGFEGGQMPLQRRLPKRGFYNHFSEELVAVNLSDIVRHLGDASLVDTEFLFKKGIVKSPTVPVKVLGDGNLDKAVTIRAASFSASAKEKIEKNGGKAEIV</sequence>
<comment type="similarity">
    <text evidence="1 4 5">Belongs to the universal ribosomal protein uL15 family.</text>
</comment>
<evidence type="ECO:0000259" key="7">
    <source>
        <dbReference type="Pfam" id="PF00828"/>
    </source>
</evidence>
<evidence type="ECO:0000256" key="6">
    <source>
        <dbReference type="SAM" id="MobiDB-lite"/>
    </source>
</evidence>
<comment type="subunit">
    <text evidence="4">Part of the 50S ribosomal subunit.</text>
</comment>
<dbReference type="GO" id="GO:0019843">
    <property type="term" value="F:rRNA binding"/>
    <property type="evidence" value="ECO:0007669"/>
    <property type="project" value="UniProtKB-UniRule"/>
</dbReference>
<feature type="domain" description="Large ribosomal subunit protein uL15/eL18" evidence="7">
    <location>
        <begin position="77"/>
        <end position="145"/>
    </location>
</feature>